<dbReference type="Pfam" id="PF00072">
    <property type="entry name" value="Response_reg"/>
    <property type="match status" value="1"/>
</dbReference>
<evidence type="ECO:0000259" key="6">
    <source>
        <dbReference type="PROSITE" id="PS50043"/>
    </source>
</evidence>
<dbReference type="PANTHER" id="PTHR43214">
    <property type="entry name" value="TWO-COMPONENT RESPONSE REGULATOR"/>
    <property type="match status" value="1"/>
</dbReference>
<comment type="caution">
    <text evidence="8">The sequence shown here is derived from an EMBL/GenBank/DDBJ whole genome shotgun (WGS) entry which is preliminary data.</text>
</comment>
<evidence type="ECO:0000259" key="7">
    <source>
        <dbReference type="PROSITE" id="PS50110"/>
    </source>
</evidence>
<dbReference type="SMART" id="SM00448">
    <property type="entry name" value="REC"/>
    <property type="match status" value="1"/>
</dbReference>
<evidence type="ECO:0000256" key="3">
    <source>
        <dbReference type="ARBA" id="ARBA00023125"/>
    </source>
</evidence>
<keyword evidence="2" id="KW-0805">Transcription regulation</keyword>
<dbReference type="PANTHER" id="PTHR43214:SF24">
    <property type="entry name" value="TRANSCRIPTIONAL REGULATORY PROTEIN NARL-RELATED"/>
    <property type="match status" value="1"/>
</dbReference>
<dbReference type="CDD" id="cd06170">
    <property type="entry name" value="LuxR_C_like"/>
    <property type="match status" value="1"/>
</dbReference>
<accession>A0A4Q2JWC3</accession>
<evidence type="ECO:0000313" key="9">
    <source>
        <dbReference type="Proteomes" id="UP000292935"/>
    </source>
</evidence>
<reference evidence="8 9" key="1">
    <citation type="submission" date="2019-01" db="EMBL/GenBank/DDBJ databases">
        <authorList>
            <person name="Li J."/>
        </authorList>
    </citation>
    <scope>NUCLEOTIDE SEQUENCE [LARGE SCALE GENOMIC DNA]</scope>
    <source>
        <strain evidence="8 9">CCUG 35506</strain>
    </source>
</reference>
<dbReference type="GO" id="GO:0006355">
    <property type="term" value="P:regulation of DNA-templated transcription"/>
    <property type="evidence" value="ECO:0007669"/>
    <property type="project" value="InterPro"/>
</dbReference>
<dbReference type="PRINTS" id="PR00038">
    <property type="entry name" value="HTHLUXR"/>
</dbReference>
<dbReference type="GO" id="GO:0000160">
    <property type="term" value="P:phosphorelay signal transduction system"/>
    <property type="evidence" value="ECO:0007669"/>
    <property type="project" value="InterPro"/>
</dbReference>
<evidence type="ECO:0000313" key="8">
    <source>
        <dbReference type="EMBL" id="RXZ50780.1"/>
    </source>
</evidence>
<dbReference type="InterPro" id="IPR016032">
    <property type="entry name" value="Sig_transdc_resp-reg_C-effctor"/>
</dbReference>
<dbReference type="GO" id="GO:0003677">
    <property type="term" value="F:DNA binding"/>
    <property type="evidence" value="ECO:0007669"/>
    <property type="project" value="UniProtKB-KW"/>
</dbReference>
<keyword evidence="3" id="KW-0238">DNA-binding</keyword>
<feature type="modified residue" description="4-aspartylphosphate" evidence="5">
    <location>
        <position position="59"/>
    </location>
</feature>
<feature type="domain" description="HTH luxR-type" evidence="6">
    <location>
        <begin position="154"/>
        <end position="219"/>
    </location>
</feature>
<dbReference type="CDD" id="cd17535">
    <property type="entry name" value="REC_NarL-like"/>
    <property type="match status" value="1"/>
</dbReference>
<dbReference type="InterPro" id="IPR058245">
    <property type="entry name" value="NreC/VraR/RcsB-like_REC"/>
</dbReference>
<proteinExistence type="predicted"/>
<evidence type="ECO:0000256" key="5">
    <source>
        <dbReference type="PROSITE-ProRule" id="PRU00169"/>
    </source>
</evidence>
<dbReference type="SMART" id="SM00421">
    <property type="entry name" value="HTH_LUXR"/>
    <property type="match status" value="1"/>
</dbReference>
<evidence type="ECO:0000256" key="4">
    <source>
        <dbReference type="ARBA" id="ARBA00023163"/>
    </source>
</evidence>
<gene>
    <name evidence="8" type="ORF">ESP57_02975</name>
</gene>
<dbReference type="SUPFAM" id="SSF52172">
    <property type="entry name" value="CheY-like"/>
    <property type="match status" value="1"/>
</dbReference>
<name>A0A4Q2JWC3_9MICO</name>
<dbReference type="PROSITE" id="PS50043">
    <property type="entry name" value="HTH_LUXR_2"/>
    <property type="match status" value="1"/>
</dbReference>
<dbReference type="InterPro" id="IPR000792">
    <property type="entry name" value="Tscrpt_reg_LuxR_C"/>
</dbReference>
<keyword evidence="4" id="KW-0804">Transcription</keyword>
<dbReference type="SUPFAM" id="SSF46894">
    <property type="entry name" value="C-terminal effector domain of the bipartite response regulators"/>
    <property type="match status" value="1"/>
</dbReference>
<keyword evidence="9" id="KW-1185">Reference proteome</keyword>
<dbReference type="EMBL" id="SDPO01000001">
    <property type="protein sequence ID" value="RXZ50780.1"/>
    <property type="molecule type" value="Genomic_DNA"/>
</dbReference>
<dbReference type="InterPro" id="IPR001789">
    <property type="entry name" value="Sig_transdc_resp-reg_receiver"/>
</dbReference>
<dbReference type="InterPro" id="IPR011006">
    <property type="entry name" value="CheY-like_superfamily"/>
</dbReference>
<organism evidence="8 9">
    <name type="scientific">Agromyces fucosus</name>
    <dbReference type="NCBI Taxonomy" id="41985"/>
    <lineage>
        <taxon>Bacteria</taxon>
        <taxon>Bacillati</taxon>
        <taxon>Actinomycetota</taxon>
        <taxon>Actinomycetes</taxon>
        <taxon>Micrococcales</taxon>
        <taxon>Microbacteriaceae</taxon>
        <taxon>Agromyces</taxon>
    </lineage>
</organism>
<keyword evidence="1 5" id="KW-0597">Phosphoprotein</keyword>
<evidence type="ECO:0000256" key="1">
    <source>
        <dbReference type="ARBA" id="ARBA00022553"/>
    </source>
</evidence>
<feature type="domain" description="Response regulatory" evidence="7">
    <location>
        <begin position="8"/>
        <end position="124"/>
    </location>
</feature>
<sequence>MTTDRPIRVAIADDQSLVRIGLRMVLESEPDLEVVGEAADGRGAIALVESLEIDVMLMDVRMPDLDGIAATESIVAGGRPTRILVLTTFDLDEYAFAAIRAGASGFLLKDSRPADLVGAIRTVHAGEAALSPRVTRRMIELFAGELPGTEAPIEAPGLDSLTPREREILIGIAEGRSNPELAEQFFLSESTVKTHVGRVLQKLDARDRVQLVIYAYEHGLLPMPGSS</sequence>
<dbReference type="AlphaFoldDB" id="A0A4Q2JWC3"/>
<dbReference type="InterPro" id="IPR039420">
    <property type="entry name" value="WalR-like"/>
</dbReference>
<evidence type="ECO:0000256" key="2">
    <source>
        <dbReference type="ARBA" id="ARBA00023015"/>
    </source>
</evidence>
<dbReference type="OrthoDB" id="9808843at2"/>
<protein>
    <submittedName>
        <fullName evidence="8">Response regulator transcription factor</fullName>
    </submittedName>
</protein>
<dbReference type="PROSITE" id="PS50110">
    <property type="entry name" value="RESPONSE_REGULATORY"/>
    <property type="match status" value="1"/>
</dbReference>
<dbReference type="Proteomes" id="UP000292935">
    <property type="component" value="Unassembled WGS sequence"/>
</dbReference>
<dbReference type="RefSeq" id="WP_056009443.1">
    <property type="nucleotide sequence ID" value="NZ_SDPO01000001.1"/>
</dbReference>
<dbReference type="Pfam" id="PF00196">
    <property type="entry name" value="GerE"/>
    <property type="match status" value="1"/>
</dbReference>
<dbReference type="Gene3D" id="3.40.50.2300">
    <property type="match status" value="1"/>
</dbReference>